<dbReference type="AlphaFoldDB" id="A0AAN6SAT3"/>
<keyword evidence="1" id="KW-0472">Membrane</keyword>
<comment type="caution">
    <text evidence="2">The sequence shown here is derived from an EMBL/GenBank/DDBJ whole genome shotgun (WGS) entry which is preliminary data.</text>
</comment>
<dbReference type="PANTHER" id="PTHR28022:SF1">
    <property type="entry name" value="GPI MANNOSYLTRANSFERASE 2 SUBUNIT PGA1"/>
    <property type="match status" value="1"/>
</dbReference>
<dbReference type="InterPro" id="IPR019433">
    <property type="entry name" value="GPI_ManTrfase_II_coact_Pga1"/>
</dbReference>
<dbReference type="GO" id="GO:0000030">
    <property type="term" value="F:mannosyltransferase activity"/>
    <property type="evidence" value="ECO:0007669"/>
    <property type="project" value="TreeGrafter"/>
</dbReference>
<dbReference type="PANTHER" id="PTHR28022">
    <property type="entry name" value="GPI MANNOSYLTRANSFERASE 2 SUBUNIT PGA1"/>
    <property type="match status" value="1"/>
</dbReference>
<feature type="transmembrane region" description="Helical" evidence="1">
    <location>
        <begin position="211"/>
        <end position="229"/>
    </location>
</feature>
<accession>A0AAN6SAT3</accession>
<dbReference type="GO" id="GO:0031501">
    <property type="term" value="C:mannosyltransferase complex"/>
    <property type="evidence" value="ECO:0007669"/>
    <property type="project" value="TreeGrafter"/>
</dbReference>
<dbReference type="EMBL" id="MU853752">
    <property type="protein sequence ID" value="KAK3946368.1"/>
    <property type="molecule type" value="Genomic_DNA"/>
</dbReference>
<gene>
    <name evidence="2" type="ORF">QBC46DRAFT_444501</name>
</gene>
<dbReference type="GO" id="GO:0006506">
    <property type="term" value="P:GPI anchor biosynthetic process"/>
    <property type="evidence" value="ECO:0007669"/>
    <property type="project" value="TreeGrafter"/>
</dbReference>
<dbReference type="GO" id="GO:0005789">
    <property type="term" value="C:endoplasmic reticulum membrane"/>
    <property type="evidence" value="ECO:0007669"/>
    <property type="project" value="TreeGrafter"/>
</dbReference>
<dbReference type="Proteomes" id="UP001303473">
    <property type="component" value="Unassembled WGS sequence"/>
</dbReference>
<proteinExistence type="predicted"/>
<keyword evidence="1" id="KW-1133">Transmembrane helix</keyword>
<protein>
    <submittedName>
        <fullName evidence="2">Uncharacterized protein</fullName>
    </submittedName>
</protein>
<sequence length="253" mass="28452">MTFKLTMIFQFQFGLLLCFFFSGVVVLGNVEKAIFLGPERTFIPTTPPTLEDLGLDVLTPGPHRHNWWLRTQLQSSFPTTSDEEPKGGTSTWLLLDNLVQGQRYEVRVCWPATQPTAFTLHTYDLQSVWDSPALITSLYNYTMSRQDLLPDDLITSSIPRSGGEREASVLLLQILSAADYFTHNETLMSTVPAVDVDIILDPFLLNVLPRSLLPTAGFIVFIAVIAYGLSRRVLAWIQRLSNATEDGQEKKQQ</sequence>
<reference evidence="3" key="1">
    <citation type="journal article" date="2023" name="Mol. Phylogenet. Evol.">
        <title>Genome-scale phylogeny and comparative genomics of the fungal order Sordariales.</title>
        <authorList>
            <person name="Hensen N."/>
            <person name="Bonometti L."/>
            <person name="Westerberg I."/>
            <person name="Brannstrom I.O."/>
            <person name="Guillou S."/>
            <person name="Cros-Aarteil S."/>
            <person name="Calhoun S."/>
            <person name="Haridas S."/>
            <person name="Kuo A."/>
            <person name="Mondo S."/>
            <person name="Pangilinan J."/>
            <person name="Riley R."/>
            <person name="LaButti K."/>
            <person name="Andreopoulos B."/>
            <person name="Lipzen A."/>
            <person name="Chen C."/>
            <person name="Yan M."/>
            <person name="Daum C."/>
            <person name="Ng V."/>
            <person name="Clum A."/>
            <person name="Steindorff A."/>
            <person name="Ohm R.A."/>
            <person name="Martin F."/>
            <person name="Silar P."/>
            <person name="Natvig D.O."/>
            <person name="Lalanne C."/>
            <person name="Gautier V."/>
            <person name="Ament-Velasquez S.L."/>
            <person name="Kruys A."/>
            <person name="Hutchinson M.I."/>
            <person name="Powell A.J."/>
            <person name="Barry K."/>
            <person name="Miller A.N."/>
            <person name="Grigoriev I.V."/>
            <person name="Debuchy R."/>
            <person name="Gladieux P."/>
            <person name="Hiltunen Thoren M."/>
            <person name="Johannesson H."/>
        </authorList>
    </citation>
    <scope>NUCLEOTIDE SEQUENCE [LARGE SCALE GENOMIC DNA]</scope>
    <source>
        <strain evidence="3">CBS 340.73</strain>
    </source>
</reference>
<keyword evidence="1" id="KW-0812">Transmembrane</keyword>
<evidence type="ECO:0000256" key="1">
    <source>
        <dbReference type="SAM" id="Phobius"/>
    </source>
</evidence>
<evidence type="ECO:0000313" key="2">
    <source>
        <dbReference type="EMBL" id="KAK3946368.1"/>
    </source>
</evidence>
<evidence type="ECO:0000313" key="3">
    <source>
        <dbReference type="Proteomes" id="UP001303473"/>
    </source>
</evidence>
<organism evidence="2 3">
    <name type="scientific">Diplogelasinospora grovesii</name>
    <dbReference type="NCBI Taxonomy" id="303347"/>
    <lineage>
        <taxon>Eukaryota</taxon>
        <taxon>Fungi</taxon>
        <taxon>Dikarya</taxon>
        <taxon>Ascomycota</taxon>
        <taxon>Pezizomycotina</taxon>
        <taxon>Sordariomycetes</taxon>
        <taxon>Sordariomycetidae</taxon>
        <taxon>Sordariales</taxon>
        <taxon>Diplogelasinosporaceae</taxon>
        <taxon>Diplogelasinospora</taxon>
    </lineage>
</organism>
<name>A0AAN6SAT3_9PEZI</name>
<keyword evidence="3" id="KW-1185">Reference proteome</keyword>